<reference evidence="1 2" key="1">
    <citation type="submission" date="2020-04" db="EMBL/GenBank/DDBJ databases">
        <title>Flammeovirgaceae bacterium KN852 isolated from deep sea.</title>
        <authorList>
            <person name="Zhang D.-C."/>
        </authorList>
    </citation>
    <scope>NUCLEOTIDE SEQUENCE [LARGE SCALE GENOMIC DNA]</scope>
    <source>
        <strain evidence="1 2">KN852</strain>
    </source>
</reference>
<dbReference type="GO" id="GO:0004177">
    <property type="term" value="F:aminopeptidase activity"/>
    <property type="evidence" value="ECO:0007669"/>
    <property type="project" value="UniProtKB-KW"/>
</dbReference>
<evidence type="ECO:0000313" key="1">
    <source>
        <dbReference type="EMBL" id="NMM49557.1"/>
    </source>
</evidence>
<keyword evidence="1" id="KW-0378">Hydrolase</keyword>
<organism evidence="1 2">
    <name type="scientific">Marinigracilibium pacificum</name>
    <dbReference type="NCBI Taxonomy" id="2729599"/>
    <lineage>
        <taxon>Bacteria</taxon>
        <taxon>Pseudomonadati</taxon>
        <taxon>Bacteroidota</taxon>
        <taxon>Cytophagia</taxon>
        <taxon>Cytophagales</taxon>
        <taxon>Flammeovirgaceae</taxon>
        <taxon>Marinigracilibium</taxon>
    </lineage>
</organism>
<accession>A0A848IZ50</accession>
<dbReference type="InterPro" id="IPR014553">
    <property type="entry name" value="Aminopept"/>
</dbReference>
<dbReference type="Pfam" id="PF10023">
    <property type="entry name" value="Aminopep"/>
    <property type="match status" value="1"/>
</dbReference>
<protein>
    <submittedName>
        <fullName evidence="1">Aminopeptidase</fullName>
    </submittedName>
</protein>
<dbReference type="AlphaFoldDB" id="A0A848IZ50"/>
<dbReference type="Proteomes" id="UP000559010">
    <property type="component" value="Unassembled WGS sequence"/>
</dbReference>
<sequence length="342" mass="39622">MFKTKKSKITLVTFIIILVALTWNHKLIYYGLKQGYGQLSIINNSVPINELLNSKTLPDSTAELLSSVNEIRNFAFNDLGLKKNDNYTEFYDHGNDPLMFVVSGCSPFSFSPKEWSFPIIGSFSYKGFFDKEMAKTEYENIIDEGLDAYIRTAGGWSTLGYFNDPVLSSMLYDGEASLAETLIHELFHGTLFLKDSLTFNENLASFFGTKGALIYVEKKYGNQSNIYKNFTNELIDRNSYINYMVSQTAKLDRLYNSISYLPEKYKSEVKNRYIEVIKSQMMSISFNNKDYYDIFEKRELNNAYLMSFIRYTGHRKMLDSILIVKYNGDIKEMISDYIKNYN</sequence>
<dbReference type="EMBL" id="JABBNU010000008">
    <property type="protein sequence ID" value="NMM49557.1"/>
    <property type="molecule type" value="Genomic_DNA"/>
</dbReference>
<comment type="caution">
    <text evidence="1">The sequence shown here is derived from an EMBL/GenBank/DDBJ whole genome shotgun (WGS) entry which is preliminary data.</text>
</comment>
<gene>
    <name evidence="1" type="ORF">HH304_14205</name>
</gene>
<name>A0A848IZ50_9BACT</name>
<keyword evidence="1" id="KW-0031">Aminopeptidase</keyword>
<keyword evidence="2" id="KW-1185">Reference proteome</keyword>
<dbReference type="RefSeq" id="WP_169682773.1">
    <property type="nucleotide sequence ID" value="NZ_JABBNU010000008.1"/>
</dbReference>
<evidence type="ECO:0000313" key="2">
    <source>
        <dbReference type="Proteomes" id="UP000559010"/>
    </source>
</evidence>
<proteinExistence type="predicted"/>
<keyword evidence="1" id="KW-0645">Protease</keyword>